<name>A0AAV3Q3E7_LITER</name>
<dbReference type="EMBL" id="BAABME010003379">
    <property type="protein sequence ID" value="GAA0158564.1"/>
    <property type="molecule type" value="Genomic_DNA"/>
</dbReference>
<proteinExistence type="predicted"/>
<evidence type="ECO:0000313" key="3">
    <source>
        <dbReference type="Proteomes" id="UP001454036"/>
    </source>
</evidence>
<dbReference type="AlphaFoldDB" id="A0AAV3Q3E7"/>
<comment type="caution">
    <text evidence="2">The sequence shown here is derived from an EMBL/GenBank/DDBJ whole genome shotgun (WGS) entry which is preliminary data.</text>
</comment>
<feature type="region of interest" description="Disordered" evidence="1">
    <location>
        <begin position="159"/>
        <end position="179"/>
    </location>
</feature>
<feature type="region of interest" description="Disordered" evidence="1">
    <location>
        <begin position="85"/>
        <end position="131"/>
    </location>
</feature>
<dbReference type="Proteomes" id="UP001454036">
    <property type="component" value="Unassembled WGS sequence"/>
</dbReference>
<accession>A0AAV3Q3E7</accession>
<evidence type="ECO:0000313" key="2">
    <source>
        <dbReference type="EMBL" id="GAA0158564.1"/>
    </source>
</evidence>
<protein>
    <submittedName>
        <fullName evidence="2">Uncharacterized protein</fullName>
    </submittedName>
</protein>
<evidence type="ECO:0000256" key="1">
    <source>
        <dbReference type="SAM" id="MobiDB-lite"/>
    </source>
</evidence>
<feature type="compositionally biased region" description="Polar residues" evidence="1">
    <location>
        <begin position="110"/>
        <end position="121"/>
    </location>
</feature>
<gene>
    <name evidence="2" type="ORF">LIER_15552</name>
</gene>
<keyword evidence="3" id="KW-1185">Reference proteome</keyword>
<sequence>MHSCIAAREAAIVFPTEKKNDIAAVQEPLLDVGGKYMYLEALDYIDYLDRMTGKVPIRPGVSTRVQSALGGMNHPGLDIPAYTQRQSQKPLRGGDTELARATSEGPRTLPKSTQVDVNTEEGQVPRHEEPSKISHINWRRLWGPNTCIRSSERFGIVPRKATTPQPGKAQKMVAPRPRV</sequence>
<organism evidence="2 3">
    <name type="scientific">Lithospermum erythrorhizon</name>
    <name type="common">Purple gromwell</name>
    <name type="synonym">Lithospermum officinale var. erythrorhizon</name>
    <dbReference type="NCBI Taxonomy" id="34254"/>
    <lineage>
        <taxon>Eukaryota</taxon>
        <taxon>Viridiplantae</taxon>
        <taxon>Streptophyta</taxon>
        <taxon>Embryophyta</taxon>
        <taxon>Tracheophyta</taxon>
        <taxon>Spermatophyta</taxon>
        <taxon>Magnoliopsida</taxon>
        <taxon>eudicotyledons</taxon>
        <taxon>Gunneridae</taxon>
        <taxon>Pentapetalae</taxon>
        <taxon>asterids</taxon>
        <taxon>lamiids</taxon>
        <taxon>Boraginales</taxon>
        <taxon>Boraginaceae</taxon>
        <taxon>Boraginoideae</taxon>
        <taxon>Lithospermeae</taxon>
        <taxon>Lithospermum</taxon>
    </lineage>
</organism>
<reference evidence="2 3" key="1">
    <citation type="submission" date="2024-01" db="EMBL/GenBank/DDBJ databases">
        <title>The complete chloroplast genome sequence of Lithospermum erythrorhizon: insights into the phylogenetic relationship among Boraginaceae species and the maternal lineages of purple gromwells.</title>
        <authorList>
            <person name="Okada T."/>
            <person name="Watanabe K."/>
        </authorList>
    </citation>
    <scope>NUCLEOTIDE SEQUENCE [LARGE SCALE GENOMIC DNA]</scope>
</reference>